<evidence type="ECO:0000313" key="3">
    <source>
        <dbReference type="Proteomes" id="UP000061432"/>
    </source>
</evidence>
<organism evidence="2 3">
    <name type="scientific">Methylobacterium aquaticum</name>
    <dbReference type="NCBI Taxonomy" id="270351"/>
    <lineage>
        <taxon>Bacteria</taxon>
        <taxon>Pseudomonadati</taxon>
        <taxon>Pseudomonadota</taxon>
        <taxon>Alphaproteobacteria</taxon>
        <taxon>Hyphomicrobiales</taxon>
        <taxon>Methylobacteriaceae</taxon>
        <taxon>Methylobacterium</taxon>
    </lineage>
</organism>
<dbReference type="Pfam" id="PF07704">
    <property type="entry name" value="PSK_trans_fac"/>
    <property type="match status" value="1"/>
</dbReference>
<dbReference type="OrthoDB" id="7998375at2"/>
<dbReference type="EMBL" id="AP014704">
    <property type="protein sequence ID" value="BAQ46280.1"/>
    <property type="molecule type" value="Genomic_DNA"/>
</dbReference>
<dbReference type="AlphaFoldDB" id="A0A0C6FTL1"/>
<reference evidence="2 3" key="1">
    <citation type="journal article" date="2015" name="Genome Announc.">
        <title>Complete Genome Sequence of Methylobacterium aquaticum Strain 22A, Isolated from Racomitrium japonicum Moss.</title>
        <authorList>
            <person name="Tani A."/>
            <person name="Ogura Y."/>
            <person name="Hayashi T."/>
            <person name="Kimbara K."/>
        </authorList>
    </citation>
    <scope>NUCLEOTIDE SEQUENCE [LARGE SCALE GENOMIC DNA]</scope>
    <source>
        <strain evidence="2 3">MA-22A</strain>
    </source>
</reference>
<dbReference type="STRING" id="270351.Maq22A_c15640"/>
<evidence type="ECO:0000313" key="2">
    <source>
        <dbReference type="EMBL" id="BAQ46280.1"/>
    </source>
</evidence>
<dbReference type="InterPro" id="IPR011660">
    <property type="entry name" value="VapB-like"/>
</dbReference>
<proteinExistence type="predicted"/>
<dbReference type="KEGG" id="maqu:Maq22A_c15640"/>
<feature type="compositionally biased region" description="Basic and acidic residues" evidence="1">
    <location>
        <begin position="71"/>
        <end position="81"/>
    </location>
</feature>
<gene>
    <name evidence="2" type="ORF">Maq22A_c15640</name>
</gene>
<accession>A0A0C6FTL1</accession>
<feature type="region of interest" description="Disordered" evidence="1">
    <location>
        <begin position="59"/>
        <end position="81"/>
    </location>
</feature>
<evidence type="ECO:0000256" key="1">
    <source>
        <dbReference type="SAM" id="MobiDB-lite"/>
    </source>
</evidence>
<name>A0A0C6FTL1_9HYPH</name>
<protein>
    <recommendedName>
        <fullName evidence="4">Transcription factor</fullName>
    </recommendedName>
</protein>
<dbReference type="PATRIC" id="fig|270351.10.peg.3013"/>
<sequence length="81" mass="9077">MATTLNVRNPRAHALARELAQRRNTGITEAVIHALEHELERERSSTPLAQRLESLADRALAKAGPNPRPVTEADRDAMWTR</sequence>
<evidence type="ECO:0008006" key="4">
    <source>
        <dbReference type="Google" id="ProtNLM"/>
    </source>
</evidence>
<dbReference type="RefSeq" id="WP_058618205.1">
    <property type="nucleotide sequence ID" value="NZ_AP014704.1"/>
</dbReference>
<reference evidence="3" key="2">
    <citation type="submission" date="2015-01" db="EMBL/GenBank/DDBJ databases">
        <title>Complete genome sequence of Methylobacterium aquaticum strain 22A.</title>
        <authorList>
            <person name="Tani A."/>
            <person name="Ogura Y."/>
            <person name="Hayashi T."/>
        </authorList>
    </citation>
    <scope>NUCLEOTIDE SEQUENCE [LARGE SCALE GENOMIC DNA]</scope>
    <source>
        <strain evidence="3">MA-22A</strain>
    </source>
</reference>
<dbReference type="Proteomes" id="UP000061432">
    <property type="component" value="Chromosome"/>
</dbReference>